<dbReference type="CDD" id="cd06173">
    <property type="entry name" value="MFS_MefA_like"/>
    <property type="match status" value="1"/>
</dbReference>
<feature type="transmembrane region" description="Helical" evidence="7">
    <location>
        <begin position="295"/>
        <end position="318"/>
    </location>
</feature>
<protein>
    <submittedName>
        <fullName evidence="9">Putative MFS family arabinose efflux permease</fullName>
    </submittedName>
</protein>
<feature type="transmembrane region" description="Helical" evidence="7">
    <location>
        <begin position="20"/>
        <end position="43"/>
    </location>
</feature>
<dbReference type="Gene3D" id="1.20.1250.20">
    <property type="entry name" value="MFS general substrate transporter like domains"/>
    <property type="match status" value="2"/>
</dbReference>
<dbReference type="PANTHER" id="PTHR43266:SF8">
    <property type="entry name" value="MACROLIDE-EFFLUX PROTEIN"/>
    <property type="match status" value="1"/>
</dbReference>
<dbReference type="InterPro" id="IPR011701">
    <property type="entry name" value="MFS"/>
</dbReference>
<evidence type="ECO:0000256" key="5">
    <source>
        <dbReference type="ARBA" id="ARBA00022989"/>
    </source>
</evidence>
<evidence type="ECO:0000313" key="9">
    <source>
        <dbReference type="EMBL" id="MBB6446994.1"/>
    </source>
</evidence>
<dbReference type="SUPFAM" id="SSF103473">
    <property type="entry name" value="MFS general substrate transporter"/>
    <property type="match status" value="1"/>
</dbReference>
<dbReference type="GO" id="GO:0005886">
    <property type="term" value="C:plasma membrane"/>
    <property type="evidence" value="ECO:0007669"/>
    <property type="project" value="UniProtKB-SubCell"/>
</dbReference>
<keyword evidence="6 7" id="KW-0472">Membrane</keyword>
<dbReference type="RefSeq" id="WP_184528504.1">
    <property type="nucleotide sequence ID" value="NZ_JACHGK010000015.1"/>
</dbReference>
<name>A0A7X0HUA2_9BACI</name>
<comment type="subcellular location">
    <subcellularLocation>
        <location evidence="1">Cell membrane</location>
        <topology evidence="1">Multi-pass membrane protein</topology>
    </subcellularLocation>
</comment>
<dbReference type="PROSITE" id="PS50850">
    <property type="entry name" value="MFS"/>
    <property type="match status" value="1"/>
</dbReference>
<reference evidence="9 10" key="1">
    <citation type="submission" date="2020-08" db="EMBL/GenBank/DDBJ databases">
        <title>Genomic Encyclopedia of Type Strains, Phase IV (KMG-IV): sequencing the most valuable type-strain genomes for metagenomic binning, comparative biology and taxonomic classification.</title>
        <authorList>
            <person name="Goeker M."/>
        </authorList>
    </citation>
    <scope>NUCLEOTIDE SEQUENCE [LARGE SCALE GENOMIC DNA]</scope>
    <source>
        <strain evidence="9 10">DSM 5391</strain>
    </source>
</reference>
<keyword evidence="3" id="KW-1003">Cell membrane</keyword>
<evidence type="ECO:0000256" key="7">
    <source>
        <dbReference type="SAM" id="Phobius"/>
    </source>
</evidence>
<organism evidence="9 10">
    <name type="scientific">Bacillus benzoevorans</name>
    <dbReference type="NCBI Taxonomy" id="1456"/>
    <lineage>
        <taxon>Bacteria</taxon>
        <taxon>Bacillati</taxon>
        <taxon>Bacillota</taxon>
        <taxon>Bacilli</taxon>
        <taxon>Bacillales</taxon>
        <taxon>Bacillaceae</taxon>
        <taxon>Bacillus</taxon>
    </lineage>
</organism>
<feature type="transmembrane region" description="Helical" evidence="7">
    <location>
        <begin position="324"/>
        <end position="341"/>
    </location>
</feature>
<comment type="caution">
    <text evidence="9">The sequence shown here is derived from an EMBL/GenBank/DDBJ whole genome shotgun (WGS) entry which is preliminary data.</text>
</comment>
<feature type="transmembrane region" description="Helical" evidence="7">
    <location>
        <begin position="178"/>
        <end position="197"/>
    </location>
</feature>
<accession>A0A7X0HUA2</accession>
<sequence length="419" mass="45952">MEKNTAESVKDSPSLFHSRVFQAIIMSGLFLQIGIWVRNFAVLLFVMEKTNGDPFAVSMISVAEFAPMFIFSFIGGTFADRWRPKRTMVWCDILSALSIFIVLITLHFGNWHTVFFAMLISAILSQFSQPSGLKLFKLHLPEGQIQSAMSVYQTLFAVFMVFGPILGTFAFQSFGIEISIAVTGAAFLLSAASLAFLPKDRVLEGDAAPTTLWEEMKAGVAYVLKKRELSLLGFCFLAAGLGLGFIQPLSIFLVTEQLGLAKENLQWLLTVNGVGMIIGGGVVMAFARNAAPQKLLIYGMFINAIGIAVMGFSTNLWLTLGAEFINGLMLPCIQIGINTFIMQKTEADFIGRVNGILMPLFTGGMVLTMSAAGIMKREFSLVFTFETAAILFIIGVLVILPLYNLKTETQATEQLQLED</sequence>
<feature type="transmembrane region" description="Helical" evidence="7">
    <location>
        <begin position="55"/>
        <end position="75"/>
    </location>
</feature>
<keyword evidence="4 7" id="KW-0812">Transmembrane</keyword>
<keyword evidence="2" id="KW-0813">Transport</keyword>
<evidence type="ECO:0000256" key="6">
    <source>
        <dbReference type="ARBA" id="ARBA00023136"/>
    </source>
</evidence>
<dbReference type="Pfam" id="PF07690">
    <property type="entry name" value="MFS_1"/>
    <property type="match status" value="1"/>
</dbReference>
<evidence type="ECO:0000256" key="2">
    <source>
        <dbReference type="ARBA" id="ARBA00022448"/>
    </source>
</evidence>
<gene>
    <name evidence="9" type="ORF">HNR53_003661</name>
</gene>
<dbReference type="GO" id="GO:0022857">
    <property type="term" value="F:transmembrane transporter activity"/>
    <property type="evidence" value="ECO:0007669"/>
    <property type="project" value="InterPro"/>
</dbReference>
<dbReference type="InterPro" id="IPR020846">
    <property type="entry name" value="MFS_dom"/>
</dbReference>
<feature type="transmembrane region" description="Helical" evidence="7">
    <location>
        <begin position="114"/>
        <end position="133"/>
    </location>
</feature>
<keyword evidence="5 7" id="KW-1133">Transmembrane helix</keyword>
<feature type="transmembrane region" description="Helical" evidence="7">
    <location>
        <begin position="87"/>
        <end position="108"/>
    </location>
</feature>
<feature type="transmembrane region" description="Helical" evidence="7">
    <location>
        <begin position="353"/>
        <end position="375"/>
    </location>
</feature>
<dbReference type="Proteomes" id="UP000531594">
    <property type="component" value="Unassembled WGS sequence"/>
</dbReference>
<evidence type="ECO:0000256" key="3">
    <source>
        <dbReference type="ARBA" id="ARBA00022475"/>
    </source>
</evidence>
<feature type="domain" description="Major facilitator superfamily (MFS) profile" evidence="8">
    <location>
        <begin position="228"/>
        <end position="419"/>
    </location>
</feature>
<feature type="transmembrane region" description="Helical" evidence="7">
    <location>
        <begin position="231"/>
        <end position="253"/>
    </location>
</feature>
<proteinExistence type="predicted"/>
<evidence type="ECO:0000256" key="4">
    <source>
        <dbReference type="ARBA" id="ARBA00022692"/>
    </source>
</evidence>
<dbReference type="InterPro" id="IPR036259">
    <property type="entry name" value="MFS_trans_sf"/>
</dbReference>
<feature type="transmembrane region" description="Helical" evidence="7">
    <location>
        <begin position="265"/>
        <end position="286"/>
    </location>
</feature>
<evidence type="ECO:0000313" key="10">
    <source>
        <dbReference type="Proteomes" id="UP000531594"/>
    </source>
</evidence>
<dbReference type="EMBL" id="JACHGK010000015">
    <property type="protein sequence ID" value="MBB6446994.1"/>
    <property type="molecule type" value="Genomic_DNA"/>
</dbReference>
<dbReference type="PANTHER" id="PTHR43266">
    <property type="entry name" value="MACROLIDE-EFFLUX PROTEIN"/>
    <property type="match status" value="1"/>
</dbReference>
<evidence type="ECO:0000256" key="1">
    <source>
        <dbReference type="ARBA" id="ARBA00004651"/>
    </source>
</evidence>
<evidence type="ECO:0000259" key="8">
    <source>
        <dbReference type="PROSITE" id="PS50850"/>
    </source>
</evidence>
<keyword evidence="10" id="KW-1185">Reference proteome</keyword>
<feature type="transmembrane region" description="Helical" evidence="7">
    <location>
        <begin position="154"/>
        <end position="172"/>
    </location>
</feature>
<dbReference type="AlphaFoldDB" id="A0A7X0HUA2"/>
<feature type="transmembrane region" description="Helical" evidence="7">
    <location>
        <begin position="381"/>
        <end position="403"/>
    </location>
</feature>